<feature type="transmembrane region" description="Helical" evidence="1">
    <location>
        <begin position="320"/>
        <end position="336"/>
    </location>
</feature>
<gene>
    <name evidence="2" type="ORF">SAMN05444274_105121</name>
</gene>
<accession>A0A1M5BFN4</accession>
<name>A0A1M5BFN4_9BACT</name>
<dbReference type="Proteomes" id="UP000184164">
    <property type="component" value="Unassembled WGS sequence"/>
</dbReference>
<dbReference type="EMBL" id="FQUM01000005">
    <property type="protein sequence ID" value="SHF41137.1"/>
    <property type="molecule type" value="Genomic_DNA"/>
</dbReference>
<keyword evidence="1" id="KW-1133">Transmembrane helix</keyword>
<feature type="transmembrane region" description="Helical" evidence="1">
    <location>
        <begin position="390"/>
        <end position="409"/>
    </location>
</feature>
<dbReference type="PANTHER" id="PTHR38454:SF1">
    <property type="entry name" value="INTEGRAL MEMBRANE PROTEIN"/>
    <property type="match status" value="1"/>
</dbReference>
<keyword evidence="1" id="KW-0472">Membrane</keyword>
<dbReference type="InterPro" id="IPR018580">
    <property type="entry name" value="Uncharacterised_YfhO"/>
</dbReference>
<feature type="transmembrane region" description="Helical" evidence="1">
    <location>
        <begin position="91"/>
        <end position="118"/>
    </location>
</feature>
<keyword evidence="1" id="KW-0812">Transmembrane</keyword>
<dbReference type="PANTHER" id="PTHR38454">
    <property type="entry name" value="INTEGRAL MEMBRANE PROTEIN-RELATED"/>
    <property type="match status" value="1"/>
</dbReference>
<reference evidence="2 3" key="1">
    <citation type="submission" date="2016-11" db="EMBL/GenBank/DDBJ databases">
        <authorList>
            <person name="Jaros S."/>
            <person name="Januszkiewicz K."/>
            <person name="Wedrychowicz H."/>
        </authorList>
    </citation>
    <scope>NUCLEOTIDE SEQUENCE [LARGE SCALE GENOMIC DNA]</scope>
    <source>
        <strain evidence="2 3">DSM 26910</strain>
    </source>
</reference>
<evidence type="ECO:0000313" key="2">
    <source>
        <dbReference type="EMBL" id="SHF41137.1"/>
    </source>
</evidence>
<feature type="transmembrane region" description="Helical" evidence="1">
    <location>
        <begin position="356"/>
        <end position="378"/>
    </location>
</feature>
<feature type="transmembrane region" description="Helical" evidence="1">
    <location>
        <begin position="130"/>
        <end position="158"/>
    </location>
</feature>
<evidence type="ECO:0008006" key="4">
    <source>
        <dbReference type="Google" id="ProtNLM"/>
    </source>
</evidence>
<dbReference type="OrthoDB" id="9772884at2"/>
<protein>
    <recommendedName>
        <fullName evidence="4">Membrane protein YfhO</fullName>
    </recommendedName>
</protein>
<feature type="transmembrane region" description="Helical" evidence="1">
    <location>
        <begin position="728"/>
        <end position="748"/>
    </location>
</feature>
<feature type="transmembrane region" description="Helical" evidence="1">
    <location>
        <begin position="12"/>
        <end position="32"/>
    </location>
</feature>
<feature type="transmembrane region" description="Helical" evidence="1">
    <location>
        <begin position="296"/>
        <end position="313"/>
    </location>
</feature>
<organism evidence="2 3">
    <name type="scientific">Mariniphaga anaerophila</name>
    <dbReference type="NCBI Taxonomy" id="1484053"/>
    <lineage>
        <taxon>Bacteria</taxon>
        <taxon>Pseudomonadati</taxon>
        <taxon>Bacteroidota</taxon>
        <taxon>Bacteroidia</taxon>
        <taxon>Marinilabiliales</taxon>
        <taxon>Prolixibacteraceae</taxon>
        <taxon>Mariniphaga</taxon>
    </lineage>
</organism>
<feature type="transmembrane region" description="Helical" evidence="1">
    <location>
        <begin position="429"/>
        <end position="458"/>
    </location>
</feature>
<dbReference type="RefSeq" id="WP_073001934.1">
    <property type="nucleotide sequence ID" value="NZ_FQUM01000005.1"/>
</dbReference>
<feature type="transmembrane region" description="Helical" evidence="1">
    <location>
        <begin position="227"/>
        <end position="248"/>
    </location>
</feature>
<dbReference type="AlphaFoldDB" id="A0A1M5BFN4"/>
<evidence type="ECO:0000256" key="1">
    <source>
        <dbReference type="SAM" id="Phobius"/>
    </source>
</evidence>
<evidence type="ECO:0000313" key="3">
    <source>
        <dbReference type="Proteomes" id="UP000184164"/>
    </source>
</evidence>
<feature type="transmembrane region" description="Helical" evidence="1">
    <location>
        <begin position="178"/>
        <end position="206"/>
    </location>
</feature>
<keyword evidence="3" id="KW-1185">Reference proteome</keyword>
<sequence length="893" mass="102771">MTDFIKKQRPFLFILIVVIIGYWQVSLLFYALKWDLIDVVFPFRFYFSECFRSGHFPFWNPYLQTGTPFFADLQAPVYYPELPLISLFGGYGIYTMHLLFIAYLFIAALGMYQLSFFFNRNRLASLMAGIAYAFSGYVVSHGQHFFLLVGAAWIPFVVKNYIQLLQEGGTKRTLKTAVFVFLMVSGAYQALSIALFYLLVLLLVLFIAKEIAQKNPKKIFKAIKSNLFLFFVVLTLLLPLIAATLEIIGSVNRLSDGISPEKISHYGQSLKTLASFLLPFSTLKHEYFGDIDTSLINHYFGLIPLLFFSLSLTKKHTAPEYLILAWGLVIFASSFRELPVREFMFLHVPLMNLFKYAAYISIFGLLAFILLAANYFSFVQQNFEREKNKILITGVLLWSVLLFAIVFSYSKTSITEIRNILSLNSWNEFIATTTISQTVLLQAILQFFIVGIFLAIVIWRKQIKFPFHLMVAVVIFDMMASAQLNMTVSVVDTSHKPSHMKKDLALSPRYFPVPVDDKIIFNDKRSAFFAPFWRNTYIFSKQISFDAFSSFELDSFNKLDDDYPNLKEATINNHLFYFSDTILPLSLFDDNKIDKQKSSKWLYLSDDDYDLLSKEATNTDSTNTVTIKAFSPNKVIAETTTQSDCFLTMLQTNYKGWKAYIDNTPAHIYTSNFNYRTIFLPKGNHSVKFEYKNNKVLILYYISNLAFILIVLFLVGHSMKNRNYPPGLFWGIPLAVTLLLAVFIPIQFSGSRESKNASEIHHGIKEKKEAVYNEQKISKGEAAHIKPSDEYFPIATIENQKLQLKKGTLVITAKVFSESYPRALIVSDISQKDGKNWQAAKIERQIEGLNTWNEITYFRNFYDLKDEDIISVYLWNLNKCSFTIKDIEVSLYP</sequence>
<feature type="transmembrane region" description="Helical" evidence="1">
    <location>
        <begin position="698"/>
        <end position="716"/>
    </location>
</feature>
<dbReference type="STRING" id="1484053.SAMN05444274_105121"/>
<proteinExistence type="predicted"/>